<comment type="function">
    <text evidence="5">Required for morphogenesis and for the elongation of the flagellar filament by facilitating polymerization of the flagellin monomers at the tip of growing filament. Forms a capping structure, which prevents flagellin subunits (transported through the central channel of the flagellum) from leaking out without polymerization at the distal end.</text>
</comment>
<comment type="subcellular location">
    <subcellularLocation>
        <location evidence="5">Secreted</location>
    </subcellularLocation>
    <subcellularLocation>
        <location evidence="5">Bacterial flagellum</location>
    </subcellularLocation>
</comment>
<keyword evidence="4 5" id="KW-0975">Bacterial flagellum</keyword>
<keyword evidence="9" id="KW-1185">Reference proteome</keyword>
<protein>
    <recommendedName>
        <fullName evidence="5">Flagellar hook-associated protein 2</fullName>
        <shortName evidence="5">HAP2</shortName>
    </recommendedName>
    <alternativeName>
        <fullName evidence="5">Flagellar cap protein</fullName>
    </alternativeName>
</protein>
<dbReference type="Pfam" id="PF02465">
    <property type="entry name" value="FliD_N"/>
    <property type="match status" value="1"/>
</dbReference>
<dbReference type="STRING" id="745820.SAMN04488053_11429"/>
<dbReference type="Pfam" id="PF07195">
    <property type="entry name" value="FliD_C"/>
    <property type="match status" value="1"/>
</dbReference>
<dbReference type="GO" id="GO:0007155">
    <property type="term" value="P:cell adhesion"/>
    <property type="evidence" value="ECO:0007669"/>
    <property type="project" value="InterPro"/>
</dbReference>
<gene>
    <name evidence="8" type="ORF">SAMN04488053_11429</name>
</gene>
<dbReference type="GO" id="GO:0005576">
    <property type="term" value="C:extracellular region"/>
    <property type="evidence" value="ECO:0007669"/>
    <property type="project" value="UniProtKB-SubCell"/>
</dbReference>
<feature type="domain" description="Flagellar hook-associated protein 2 C-terminal" evidence="7">
    <location>
        <begin position="318"/>
        <end position="581"/>
    </location>
</feature>
<dbReference type="GO" id="GO:0009424">
    <property type="term" value="C:bacterial-type flagellum hook"/>
    <property type="evidence" value="ECO:0007669"/>
    <property type="project" value="UniProtKB-UniRule"/>
</dbReference>
<proteinExistence type="inferred from homology"/>
<keyword evidence="8" id="KW-0282">Flagellum</keyword>
<dbReference type="InterPro" id="IPR003481">
    <property type="entry name" value="FliD_N"/>
</dbReference>
<organism evidence="8 9">
    <name type="scientific">Alkalicoccus daliensis</name>
    <dbReference type="NCBI Taxonomy" id="745820"/>
    <lineage>
        <taxon>Bacteria</taxon>
        <taxon>Bacillati</taxon>
        <taxon>Bacillota</taxon>
        <taxon>Bacilli</taxon>
        <taxon>Bacillales</taxon>
        <taxon>Bacillaceae</taxon>
        <taxon>Alkalicoccus</taxon>
    </lineage>
</organism>
<evidence type="ECO:0000259" key="6">
    <source>
        <dbReference type="Pfam" id="PF02465"/>
    </source>
</evidence>
<keyword evidence="8" id="KW-0966">Cell projection</keyword>
<dbReference type="GO" id="GO:0071973">
    <property type="term" value="P:bacterial-type flagellum-dependent cell motility"/>
    <property type="evidence" value="ECO:0007669"/>
    <property type="project" value="TreeGrafter"/>
</dbReference>
<dbReference type="PANTHER" id="PTHR30288">
    <property type="entry name" value="FLAGELLAR CAP/ASSEMBLY PROTEIN FLID"/>
    <property type="match status" value="1"/>
</dbReference>
<dbReference type="EMBL" id="FNIL01000014">
    <property type="protein sequence ID" value="SDO45158.1"/>
    <property type="molecule type" value="Genomic_DNA"/>
</dbReference>
<evidence type="ECO:0000313" key="8">
    <source>
        <dbReference type="EMBL" id="SDO45158.1"/>
    </source>
</evidence>
<evidence type="ECO:0000256" key="3">
    <source>
        <dbReference type="ARBA" id="ARBA00023054"/>
    </source>
</evidence>
<comment type="similarity">
    <text evidence="1 5">Belongs to the FliD family.</text>
</comment>
<evidence type="ECO:0000256" key="5">
    <source>
        <dbReference type="RuleBase" id="RU362066"/>
    </source>
</evidence>
<evidence type="ECO:0000256" key="1">
    <source>
        <dbReference type="ARBA" id="ARBA00009764"/>
    </source>
</evidence>
<evidence type="ECO:0000313" key="9">
    <source>
        <dbReference type="Proteomes" id="UP000198778"/>
    </source>
</evidence>
<dbReference type="Proteomes" id="UP000198778">
    <property type="component" value="Unassembled WGS sequence"/>
</dbReference>
<dbReference type="InterPro" id="IPR040026">
    <property type="entry name" value="FliD"/>
</dbReference>
<comment type="subunit">
    <text evidence="2 5">Homopentamer.</text>
</comment>
<sequence length="595" mass="66447">MRLSGFATGMDINQMVKDLMQAEKMPLKKLEQNKTSTQWKIDQYREINVKMDKFRNNTFDNVMRRANMMMNTVVSSNASLVTATGNASTLEGTLRLTEVKKLASAASNASSAPVADKLNVTGKLSEQNFKAAEGEMWKTGTVNRQTVTVQQSQSTIDLNVELGNPDSTVVRVNGVSYKVVEEMPEGGLTATQVMLDADSKQLVFGSALARNAKVEVVTAIEGEGTDKFSMNSITTFNKDGQEVKENFIVTGNQTMNEVMSMLNRSKAGVSTFYDTGTDRVSIVRNDTGIFAPEGSEMRFSGSFFEQGLKLSDTNEIAAQNATFTINGLETTRRSNTFSVNGMNITLHETFANREVNLNVKRDTDKIVETIMSFVNEYNELLELVNGKTSQEFFRDYPPLTEEERRELSEREAELWDEKAMSGLLRNDSMLRNGMNNFRQQMYGQVTGGIDTQIRQLAQIGITTTSNFRDGGKLEVNEDRLRAAIESDAEGVYQLFAADGPTQAEQGIARRVRTSANTMIEAIAQRAGGMRGRTVNQQFTLGREMNNIEDRMTNFERRMKQVEQRYWTQFTAMEKAVSRANSQGEALFAQMYGGMQ</sequence>
<dbReference type="AlphaFoldDB" id="A0A1H0JN10"/>
<dbReference type="PANTHER" id="PTHR30288:SF0">
    <property type="entry name" value="FLAGELLAR HOOK-ASSOCIATED PROTEIN 2"/>
    <property type="match status" value="1"/>
</dbReference>
<evidence type="ECO:0000256" key="2">
    <source>
        <dbReference type="ARBA" id="ARBA00011255"/>
    </source>
</evidence>
<keyword evidence="8" id="KW-0969">Cilium</keyword>
<dbReference type="GO" id="GO:0009421">
    <property type="term" value="C:bacterial-type flagellum filament cap"/>
    <property type="evidence" value="ECO:0007669"/>
    <property type="project" value="InterPro"/>
</dbReference>
<reference evidence="9" key="1">
    <citation type="submission" date="2016-10" db="EMBL/GenBank/DDBJ databases">
        <authorList>
            <person name="Varghese N."/>
            <person name="Submissions S."/>
        </authorList>
    </citation>
    <scope>NUCLEOTIDE SEQUENCE [LARGE SCALE GENOMIC DNA]</scope>
    <source>
        <strain evidence="9">CGMCC 1.10369</strain>
    </source>
</reference>
<feature type="domain" description="Flagellar hook-associated protein 2 N-terminal" evidence="6">
    <location>
        <begin position="8"/>
        <end position="105"/>
    </location>
</feature>
<name>A0A1H0JN10_9BACI</name>
<dbReference type="RefSeq" id="WP_090843922.1">
    <property type="nucleotide sequence ID" value="NZ_FNIL01000014.1"/>
</dbReference>
<evidence type="ECO:0000259" key="7">
    <source>
        <dbReference type="Pfam" id="PF07195"/>
    </source>
</evidence>
<evidence type="ECO:0000256" key="4">
    <source>
        <dbReference type="ARBA" id="ARBA00023143"/>
    </source>
</evidence>
<dbReference type="InterPro" id="IPR010809">
    <property type="entry name" value="FliD_C"/>
</dbReference>
<keyword evidence="5" id="KW-0964">Secreted</keyword>
<dbReference type="OrthoDB" id="9776025at2"/>
<accession>A0A1H0JN10</accession>
<keyword evidence="3" id="KW-0175">Coiled coil</keyword>